<proteinExistence type="predicted"/>
<evidence type="ECO:0000313" key="2">
    <source>
        <dbReference type="Proteomes" id="UP000680348"/>
    </source>
</evidence>
<reference evidence="1" key="1">
    <citation type="submission" date="2021-04" db="EMBL/GenBank/DDBJ databases">
        <title>Pseudaminobacter soli sp. nov., isolated from paddy soil contaminated by heavy metals.</title>
        <authorList>
            <person name="Zhang K."/>
        </authorList>
    </citation>
    <scope>NUCLEOTIDE SEQUENCE</scope>
    <source>
        <strain evidence="1">19-2017</strain>
    </source>
</reference>
<dbReference type="AlphaFoldDB" id="A0A942E230"/>
<evidence type="ECO:0000313" key="1">
    <source>
        <dbReference type="EMBL" id="MBS3651532.1"/>
    </source>
</evidence>
<organism evidence="1 2">
    <name type="scientific">Pseudaminobacter soli</name>
    <name type="common">ex Zhang et al. 2022</name>
    <dbReference type="NCBI Taxonomy" id="2831468"/>
    <lineage>
        <taxon>Bacteria</taxon>
        <taxon>Pseudomonadati</taxon>
        <taxon>Pseudomonadota</taxon>
        <taxon>Alphaproteobacteria</taxon>
        <taxon>Hyphomicrobiales</taxon>
        <taxon>Phyllobacteriaceae</taxon>
        <taxon>Pseudaminobacter</taxon>
    </lineage>
</organism>
<name>A0A942E230_9HYPH</name>
<dbReference type="EMBL" id="JAGWCR010000014">
    <property type="protein sequence ID" value="MBS3651532.1"/>
    <property type="molecule type" value="Genomic_DNA"/>
</dbReference>
<gene>
    <name evidence="1" type="ORF">KEU06_23215</name>
</gene>
<protein>
    <submittedName>
        <fullName evidence="1">Uncharacterized protein</fullName>
    </submittedName>
</protein>
<accession>A0A942E230</accession>
<dbReference type="RefSeq" id="WP_188257087.1">
    <property type="nucleotide sequence ID" value="NZ_JABVCF010000014.1"/>
</dbReference>
<keyword evidence="2" id="KW-1185">Reference proteome</keyword>
<comment type="caution">
    <text evidence="1">The sequence shown here is derived from an EMBL/GenBank/DDBJ whole genome shotgun (WGS) entry which is preliminary data.</text>
</comment>
<dbReference type="Proteomes" id="UP000680348">
    <property type="component" value="Unassembled WGS sequence"/>
</dbReference>
<sequence>MIGSNAFDASERNRRFLEYVVEETLAGRAERIKAYNVATEVFGRDVNFDPQLDPVVRMEARRLRTSLERYYLTEGKRSELRISLPKGGYVPEFLSTKTMLDATDSISWEPGPAPASSGQGSVVIDVLPFEAEGDLTTFCNLGHGFRNQIIVALNRIPEIQVLCVAPGNETPGAFAVSDHDTRLTLRGSAALFAGNLNVTALLSRSHTGELVWGETFRREFDPRGLLDARDELADRLVRAMTGPKGPLFETVASNKPPRPDAELVPSLVLLLRRDGR</sequence>